<dbReference type="EMBL" id="DSRU01000204">
    <property type="protein sequence ID" value="HFM98794.1"/>
    <property type="molecule type" value="Genomic_DNA"/>
</dbReference>
<dbReference type="SMART" id="SM00287">
    <property type="entry name" value="SH3b"/>
    <property type="match status" value="2"/>
</dbReference>
<evidence type="ECO:0000259" key="1">
    <source>
        <dbReference type="SMART" id="SM00287"/>
    </source>
</evidence>
<sequence>MRKGDRGPGVSRLQESLVIRADGVFGSNTYSSVRSFQARNGLTVDGIAGPQTLRALGLPANLGPGGGSDRPISGRAYVTGSVVNVRSSPSGRVVGKAYQGARVSLTGRTATSGGLRWSQLTSGNWMASRYLSSSSSGSDRPISGGAVITGNGVRVRDYPYGPVRYSLNSGARVSLTGRNSFSGGRSWVQITDGNWVAREFVKGASGGWGSTGRISENRRGYKKGAPSGCTPIN</sequence>
<organism evidence="2">
    <name type="scientific">Oscillatoriales cyanobacterium SpSt-418</name>
    <dbReference type="NCBI Taxonomy" id="2282169"/>
    <lineage>
        <taxon>Bacteria</taxon>
        <taxon>Bacillati</taxon>
        <taxon>Cyanobacteriota</taxon>
        <taxon>Cyanophyceae</taxon>
        <taxon>Oscillatoriophycideae</taxon>
        <taxon>Oscillatoriales</taxon>
    </lineage>
</organism>
<feature type="domain" description="SH3b" evidence="1">
    <location>
        <begin position="143"/>
        <end position="205"/>
    </location>
</feature>
<proteinExistence type="predicted"/>
<protein>
    <recommendedName>
        <fullName evidence="1">SH3b domain-containing protein</fullName>
    </recommendedName>
</protein>
<gene>
    <name evidence="2" type="ORF">ENR64_13755</name>
</gene>
<reference evidence="2" key="1">
    <citation type="journal article" date="2020" name="mSystems">
        <title>Genome- and Community-Level Interaction Insights into Carbon Utilization and Element Cycling Functions of Hydrothermarchaeota in Hydrothermal Sediment.</title>
        <authorList>
            <person name="Zhou Z."/>
            <person name="Liu Y."/>
            <person name="Xu W."/>
            <person name="Pan J."/>
            <person name="Luo Z.H."/>
            <person name="Li M."/>
        </authorList>
    </citation>
    <scope>NUCLEOTIDE SEQUENCE [LARGE SCALE GENOMIC DNA]</scope>
    <source>
        <strain evidence="2">SpSt-418</strain>
    </source>
</reference>
<comment type="caution">
    <text evidence="2">The sequence shown here is derived from an EMBL/GenBank/DDBJ whole genome shotgun (WGS) entry which is preliminary data.</text>
</comment>
<dbReference type="InterPro" id="IPR036366">
    <property type="entry name" value="PGBDSf"/>
</dbReference>
<dbReference type="InterPro" id="IPR036365">
    <property type="entry name" value="PGBD-like_sf"/>
</dbReference>
<dbReference type="InterPro" id="IPR003646">
    <property type="entry name" value="SH3-like_bac-type"/>
</dbReference>
<dbReference type="Pfam" id="PF01471">
    <property type="entry name" value="PG_binding_1"/>
    <property type="match status" value="1"/>
</dbReference>
<dbReference type="Gene3D" id="1.10.101.10">
    <property type="entry name" value="PGBD-like superfamily/PGBD"/>
    <property type="match status" value="1"/>
</dbReference>
<dbReference type="SUPFAM" id="SSF47090">
    <property type="entry name" value="PGBD-like"/>
    <property type="match status" value="1"/>
</dbReference>
<accession>A0A7C3PFJ9</accession>
<dbReference type="AlphaFoldDB" id="A0A7C3PFJ9"/>
<evidence type="ECO:0000313" key="2">
    <source>
        <dbReference type="EMBL" id="HFM98794.1"/>
    </source>
</evidence>
<dbReference type="Gene3D" id="2.30.30.40">
    <property type="entry name" value="SH3 Domains"/>
    <property type="match status" value="1"/>
</dbReference>
<name>A0A7C3PFJ9_9CYAN</name>
<dbReference type="InterPro" id="IPR002477">
    <property type="entry name" value="Peptidoglycan-bd-like"/>
</dbReference>
<feature type="domain" description="SH3b" evidence="1">
    <location>
        <begin position="73"/>
        <end position="135"/>
    </location>
</feature>